<gene>
    <name evidence="2" type="ORF">EVAR_67352_1</name>
</gene>
<organism evidence="2 3">
    <name type="scientific">Eumeta variegata</name>
    <name type="common">Bagworm moth</name>
    <name type="synonym">Eumeta japonica</name>
    <dbReference type="NCBI Taxonomy" id="151549"/>
    <lineage>
        <taxon>Eukaryota</taxon>
        <taxon>Metazoa</taxon>
        <taxon>Ecdysozoa</taxon>
        <taxon>Arthropoda</taxon>
        <taxon>Hexapoda</taxon>
        <taxon>Insecta</taxon>
        <taxon>Pterygota</taxon>
        <taxon>Neoptera</taxon>
        <taxon>Endopterygota</taxon>
        <taxon>Lepidoptera</taxon>
        <taxon>Glossata</taxon>
        <taxon>Ditrysia</taxon>
        <taxon>Tineoidea</taxon>
        <taxon>Psychidae</taxon>
        <taxon>Oiketicinae</taxon>
        <taxon>Eumeta</taxon>
    </lineage>
</organism>
<sequence>MKYAVESLTRQLRSHPRPIHIKSHSTSRSRVRDVRVDGLVVKRIACETMSPGSNTDRGQFTKRVFNLEEKHAKPSFPHVVTALTVVVASNLQLALCEHEKLRAPQLEL</sequence>
<reference evidence="2 3" key="1">
    <citation type="journal article" date="2019" name="Commun. Biol.">
        <title>The bagworm genome reveals a unique fibroin gene that provides high tensile strength.</title>
        <authorList>
            <person name="Kono N."/>
            <person name="Nakamura H."/>
            <person name="Ohtoshi R."/>
            <person name="Tomita M."/>
            <person name="Numata K."/>
            <person name="Arakawa K."/>
        </authorList>
    </citation>
    <scope>NUCLEOTIDE SEQUENCE [LARGE SCALE GENOMIC DNA]</scope>
</reference>
<proteinExistence type="predicted"/>
<dbReference type="EMBL" id="BGZK01002721">
    <property type="protein sequence ID" value="GBP96017.1"/>
    <property type="molecule type" value="Genomic_DNA"/>
</dbReference>
<protein>
    <submittedName>
        <fullName evidence="2">Uncharacterized protein</fullName>
    </submittedName>
</protein>
<evidence type="ECO:0000313" key="3">
    <source>
        <dbReference type="Proteomes" id="UP000299102"/>
    </source>
</evidence>
<evidence type="ECO:0000313" key="2">
    <source>
        <dbReference type="EMBL" id="GBP96017.1"/>
    </source>
</evidence>
<keyword evidence="3" id="KW-1185">Reference proteome</keyword>
<evidence type="ECO:0000256" key="1">
    <source>
        <dbReference type="SAM" id="MobiDB-lite"/>
    </source>
</evidence>
<dbReference type="AlphaFoldDB" id="A0A4C2AAV2"/>
<name>A0A4C2AAV2_EUMVA</name>
<dbReference type="Proteomes" id="UP000299102">
    <property type="component" value="Unassembled WGS sequence"/>
</dbReference>
<accession>A0A4C2AAV2</accession>
<feature type="compositionally biased region" description="Basic residues" evidence="1">
    <location>
        <begin position="12"/>
        <end position="28"/>
    </location>
</feature>
<comment type="caution">
    <text evidence="2">The sequence shown here is derived from an EMBL/GenBank/DDBJ whole genome shotgun (WGS) entry which is preliminary data.</text>
</comment>
<feature type="region of interest" description="Disordered" evidence="1">
    <location>
        <begin position="8"/>
        <end position="28"/>
    </location>
</feature>